<dbReference type="GeneID" id="77953371"/>
<name>A0A4P8NFV8_9CAUD</name>
<evidence type="ECO:0000256" key="1">
    <source>
        <dbReference type="SAM" id="Coils"/>
    </source>
</evidence>
<dbReference type="GO" id="GO:0008757">
    <property type="term" value="F:S-adenosylmethionine-dependent methyltransferase activity"/>
    <property type="evidence" value="ECO:0007669"/>
    <property type="project" value="UniProtKB-ARBA"/>
</dbReference>
<proteinExistence type="predicted"/>
<dbReference type="Gene3D" id="3.40.390.10">
    <property type="entry name" value="Collagenase (Catalytic Domain)"/>
    <property type="match status" value="1"/>
</dbReference>
<feature type="domain" description="Large polyvalent protein associated" evidence="4">
    <location>
        <begin position="2425"/>
        <end position="2597"/>
    </location>
</feature>
<keyword evidence="1" id="KW-0175">Coiled coil</keyword>
<dbReference type="EMBL" id="MK796797">
    <property type="protein sequence ID" value="QCQ65278.1"/>
    <property type="molecule type" value="Genomic_DNA"/>
</dbReference>
<dbReference type="SUPFAM" id="SSF53335">
    <property type="entry name" value="S-adenosyl-L-methionine-dependent methyltransferases"/>
    <property type="match status" value="1"/>
</dbReference>
<feature type="domain" description="Methyltransferase small" evidence="3">
    <location>
        <begin position="1483"/>
        <end position="1578"/>
    </location>
</feature>
<dbReference type="GO" id="GO:0008237">
    <property type="term" value="F:metallopeptidase activity"/>
    <property type="evidence" value="ECO:0007669"/>
    <property type="project" value="InterPro"/>
</dbReference>
<accession>A0A4P8NFV8</accession>
<keyword evidence="6" id="KW-1185">Reference proteome</keyword>
<dbReference type="RefSeq" id="YP_010676965.1">
    <property type="nucleotide sequence ID" value="NC_071016.1"/>
</dbReference>
<evidence type="ECO:0000259" key="3">
    <source>
        <dbReference type="Pfam" id="PF05175"/>
    </source>
</evidence>
<evidence type="ECO:0000313" key="6">
    <source>
        <dbReference type="Proteomes" id="UP000300340"/>
    </source>
</evidence>
<dbReference type="GO" id="GO:0003676">
    <property type="term" value="F:nucleic acid binding"/>
    <property type="evidence" value="ECO:0007669"/>
    <property type="project" value="InterPro"/>
</dbReference>
<organism evidence="5 6">
    <name type="scientific">Shewanella phage X14</name>
    <dbReference type="NCBI Taxonomy" id="2576871"/>
    <lineage>
        <taxon>Viruses</taxon>
        <taxon>Duplodnaviria</taxon>
        <taxon>Heunggongvirae</taxon>
        <taxon>Uroviricota</taxon>
        <taxon>Caudoviricetes</taxon>
        <taxon>Bocovirus</taxon>
        <taxon>Bocovirus X14</taxon>
    </lineage>
</organism>
<dbReference type="CDD" id="cd02440">
    <property type="entry name" value="AdoMet_MTases"/>
    <property type="match status" value="1"/>
</dbReference>
<dbReference type="InterPro" id="IPR007848">
    <property type="entry name" value="Small_mtfrase_dom"/>
</dbReference>
<evidence type="ECO:0000313" key="5">
    <source>
        <dbReference type="EMBL" id="QCQ65278.1"/>
    </source>
</evidence>
<protein>
    <submittedName>
        <fullName evidence="5">Coil containing protein</fullName>
    </submittedName>
</protein>
<dbReference type="Gene3D" id="3.40.50.150">
    <property type="entry name" value="Vaccinia Virus protein VP39"/>
    <property type="match status" value="1"/>
</dbReference>
<dbReference type="GO" id="GO:0032259">
    <property type="term" value="P:methylation"/>
    <property type="evidence" value="ECO:0007669"/>
    <property type="project" value="InterPro"/>
</dbReference>
<dbReference type="InterPro" id="IPR002052">
    <property type="entry name" value="DNA_methylase_N6_adenine_CS"/>
</dbReference>
<evidence type="ECO:0000259" key="4">
    <source>
        <dbReference type="Pfam" id="PF18857"/>
    </source>
</evidence>
<dbReference type="KEGG" id="vg:77953371"/>
<dbReference type="PRINTS" id="PR00507">
    <property type="entry name" value="N12N6MTFRASE"/>
</dbReference>
<dbReference type="InterPro" id="IPR040561">
    <property type="entry name" value="LPD38"/>
</dbReference>
<dbReference type="Proteomes" id="UP000300340">
    <property type="component" value="Segment"/>
</dbReference>
<dbReference type="InterPro" id="IPR024079">
    <property type="entry name" value="MetalloPept_cat_dom_sf"/>
</dbReference>
<feature type="region of interest" description="Disordered" evidence="2">
    <location>
        <begin position="894"/>
        <end position="929"/>
    </location>
</feature>
<evidence type="ECO:0000256" key="2">
    <source>
        <dbReference type="SAM" id="MobiDB-lite"/>
    </source>
</evidence>
<reference evidence="5 6" key="1">
    <citation type="submission" date="2019-04" db="EMBL/GenBank/DDBJ databases">
        <title>Characterization and complete genome sequence analysis of a novel Podoviridae phage X14.</title>
        <authorList>
            <person name="Liu Y."/>
        </authorList>
    </citation>
    <scope>NUCLEOTIDE SEQUENCE [LARGE SCALE GENOMIC DNA]</scope>
</reference>
<dbReference type="InterPro" id="IPR029063">
    <property type="entry name" value="SAM-dependent_MTases_sf"/>
</dbReference>
<dbReference type="Pfam" id="PF05175">
    <property type="entry name" value="MTS"/>
    <property type="match status" value="1"/>
</dbReference>
<sequence length="2740" mass="305358">MSEFIKSFREQNPQYNDMADEQLVTALHNKYYSDIPVEQFNQKIGFQVAPIDPVVSEPVADQEPGLIAQPRPQEPVAPMTGYGVSSGIPIQQQEPIPQQQPVDGFTGAAMKAPEEQSMLELVSGKLKNWGAGAGERAGDVGGALLQTIETVGSGLEQKFPMGGLVWEDGDIIPSVLGPEEWAKREAEPILTKGADVLKNIDLGYQEKVGWEDVKKSFSEGGPLSGSAYADVLEYGLEQGVKSVPDMVAAITALPAYIFARSGEIGEQRAQNKGKESAEIEDVLEAAPFAVAASLLERIGAKGITQAGKEEIGKEILKAGILNSTKRVAAAGGKAMTKEAATEAIQEGMIEYVGERYGTDVAMDWKEALDQAAAGAVAGGVFGGTGGGAMATANEINYSPEKVIAKQLEKDIEATEVVGTEQAAIEALSPEQAQIQQEQKKQQKQELKVKEKVKPESVKPVAKQEFEIDKAQTTEQEPVALELPEEKPVKQQIVGKEVVEAPIEEITISEDVPQFKEGANVKGVVEPLGGKFERTGVAPVQIWVREDGRKEVISGRHRLDLAERSGEKTIPAQYHYESEGFGADQAAVLDAMLNIREGQGKVKDYVDFIKATKPRKQEAESQGILARQTGKRAFTIATEGSDALITSHRNDQLTDEAATRIAEAAPRNEKLQAVGIKAIQDGKSIAVAENMVKAVKTMTDETAQQSGDLFGFDDSAMVEAENLAKAAVKKQNEIQKTLSAVQGAAKRPELAAKEGVDVKNPEAIKARIAELKEQKRDWQNWHTNPKLTQELKAQPEKAVTDEKPAITEEVKAPAPEPAAQPSPKEKDTFTNWNAKDSEGGPAEQSFTRGEYAKAVKSDSKGTFFDGGEIEGISQAKKQAKIKGVWHDFGSIVKADKPEPIKKPTKPMSEVVESVSKKKGKGLTDADKVPAPKADYATEPAQAYRSFMESVANQTATVDEIKADAENLVKNKDAIIAKMSDRKFTKAMLQEITHSPRSDLKKPQMVKSAYERMIAAHVMGDATFTIFGGSKTYEQQMMEKINKQTQADVDSAYEKQREYRAKMKQRKDEFVKSLSNPETLPEFKEFIRVRGKDKMSPEQLAAYDELVAESMAEVKPEVVKAETETVTTERAQTKHTKTGADLFVVKMVGRVPKEQFRELSGKAKQLGGYYSSYSKGDAIPGFQFKTVEAADQFEQLLSGKDVDKSDFAEAKAEVKQSKNADKLLNMAEKMEAKATEEINRPRQANTARRASMAANATERAEKQLALARTVRNIAVKLQEGEVKHLGQMSQVTQLEELITIQKRAIPNELYEQGSFDGYSISRPLKEGVTVDDYINRVDFPGIELDSGIIERVADTLKGKRGYARLSAELRKLPKGKRDSLRKLTKEQGDKIMAANKAGLLEAYSLSWLPDQVATLNRLGKLGISTGEQLRAAIRELDSLRVAKRQEDPVKKLERDLVGKKIEGFFPTPTPLVDQMIDYADIKPGHEVLEPSAGKGNIADQIMVSAPDATLDVVEYNTSLASLLEVKGYNVVGNDFLEYSGKQYDRIVMNPPFENFQDIDHVKHAYDLLKPGGKLVAIMGAGVKNSRKKAVEFREWLDDAGSYIEDLPEGSFKGSERSTGVNTVMVTIEKNDTNTLNYKKDDSKVSPTPKDGERVFNAPGHNFIGMFRSTGIPERRDFVTIEGRKLKIPDAPQRIEPIMSKLIKITGRRIYFGKIKGKSAEGFYRPNVGEIRTRRKNDVEVLAHEMAHYLDVYSNITLPNFQKLYKDPKYSSEVAALSYTDADPKIEKIEGFAEFVRLWLTNANEAQLRAPKFYDAFTNELARDRKLLNPMRDMQDLMHKFYFQGPDKLGQALIGQDVSFKQRFNEWAYRRDSRIRQQVIDRFHAARKVEQELTRKIGTVEESAWKQFRIANGGAEGISDYILNYGTVQFDEKGDLKRSGKSLHEVMEPVKTIKLKPEHEGDQKIDLLMRYFAGRRALELHRQKRENLIPKETAKEWARLGKDYPVFESIQKEYQQFNDRMMDFYEEAGMVTPEGRKTMQSMNKDYVPFNRIRDQLAGGKGAASAGFQKLKGGTANLNDILVNIQDGITANVRSALNNRAKQRLYQYISGHKDGAIFATRIAPDSKPVQVYADEMQAKISKVLEANGIEIEGDLDLASKELLTFWQHGVAPRVNESGNIVDSVIINGKPKYYEVQDPLLQEMLMSMNPESYSSFMNVMFGVKNFFTRTITLGIEFTGANLVRDTVGATFLSKNNFKPFISSFQGMYSFLAKDKYYQDFIRSGGGHSSRLEGATRDSQARRRVKLDEFGVMTGPERLLSSIDNLASAFEYGTRIGEYRLAKKNMKSDMDAGFDAREISTDFSVLGANRFLTGYIRTVPFLNAMVQSQDRVFREAAVSKRYDGNPTAMAMKAFLGITVPTLILYLVNKDDEDYKAIPDYEKRTNWHIKIGDGQFVKIPRPYDVGFVYATMPELFAKYVEDDKGKEFADGMLWTMTQMYGIDGTPAMMTGWWDLVRNEKWTGAPVVPQSLSDVEAPEQYTSNTSETFVRMGEALGVSPIKAEHMFKAYTGYLGGYLMAGTDHLLWDESKFGEKPDRKLSENVFLRRFLTPDVRPATANMEKFFNLKEQSDKIVSTFKQTVDVRRQIKGQGGTGKFKDDKFYGLSGKEKEVLFGLNDSMNQLIKLMYGKEGIKTAELKIKYDKNLSGAEKREQMDKLWLARNNAFNKYYQQANQALQKAKREAKQEK</sequence>
<dbReference type="Pfam" id="PF18857">
    <property type="entry name" value="LPD38"/>
    <property type="match status" value="1"/>
</dbReference>
<feature type="coiled-coil region" evidence="1">
    <location>
        <begin position="949"/>
        <end position="976"/>
    </location>
</feature>
<feature type="region of interest" description="Disordered" evidence="2">
    <location>
        <begin position="807"/>
        <end position="846"/>
    </location>
</feature>
<dbReference type="PROSITE" id="PS00092">
    <property type="entry name" value="N6_MTASE"/>
    <property type="match status" value="1"/>
</dbReference>